<keyword evidence="4" id="KW-1185">Reference proteome</keyword>
<gene>
    <name evidence="3" type="ORF">HZU75_14295</name>
</gene>
<dbReference type="RefSeq" id="WP_180306678.1">
    <property type="nucleotide sequence ID" value="NZ_CP058952.1"/>
</dbReference>
<feature type="compositionally biased region" description="Polar residues" evidence="1">
    <location>
        <begin position="10"/>
        <end position="21"/>
    </location>
</feature>
<dbReference type="InterPro" id="IPR019180">
    <property type="entry name" value="Oxidoreductase-like_N"/>
</dbReference>
<dbReference type="EMBL" id="CP058952">
    <property type="protein sequence ID" value="QLI82602.1"/>
    <property type="molecule type" value="Genomic_DNA"/>
</dbReference>
<feature type="domain" description="Oxidoreductase-like" evidence="2">
    <location>
        <begin position="28"/>
        <end position="65"/>
    </location>
</feature>
<dbReference type="AlphaFoldDB" id="A0A7D5Z9K7"/>
<dbReference type="Pfam" id="PF09791">
    <property type="entry name" value="Oxidored-like"/>
    <property type="match status" value="1"/>
</dbReference>
<sequence>MDEQLIPSATLATETQNSNINAIDDPEPQAPIEPPLEACCTSGCVPCIFDDYAEQLNAYRVAHMAWKARQVAKSNPVDE</sequence>
<proteinExistence type="predicted"/>
<protein>
    <submittedName>
        <fullName evidence="3">Oxidoreductase</fullName>
    </submittedName>
</protein>
<reference evidence="3 4" key="1">
    <citation type="journal article" date="2016" name="Int. J. Syst. Evol. Microbiol.">
        <title>Chitinibacter fontanus sp. nov., isolated from a spring.</title>
        <authorList>
            <person name="Sheu S.Y."/>
            <person name="Li Y.S."/>
            <person name="Young C.C."/>
            <person name="Chen W.M."/>
        </authorList>
    </citation>
    <scope>NUCLEOTIDE SEQUENCE [LARGE SCALE GENOMIC DNA]</scope>
    <source>
        <strain evidence="3 4">STM-7</strain>
    </source>
</reference>
<evidence type="ECO:0000313" key="4">
    <source>
        <dbReference type="Proteomes" id="UP000510822"/>
    </source>
</evidence>
<accession>A0A7D5Z9K7</accession>
<dbReference type="Proteomes" id="UP000510822">
    <property type="component" value="Chromosome"/>
</dbReference>
<evidence type="ECO:0000313" key="3">
    <source>
        <dbReference type="EMBL" id="QLI82602.1"/>
    </source>
</evidence>
<name>A0A7D5Z9K7_9NEIS</name>
<evidence type="ECO:0000256" key="1">
    <source>
        <dbReference type="SAM" id="MobiDB-lite"/>
    </source>
</evidence>
<evidence type="ECO:0000259" key="2">
    <source>
        <dbReference type="Pfam" id="PF09791"/>
    </source>
</evidence>
<dbReference type="KEGG" id="cfon:HZU75_14295"/>
<organism evidence="3 4">
    <name type="scientific">Chitinibacter fontanus</name>
    <dbReference type="NCBI Taxonomy" id="1737446"/>
    <lineage>
        <taxon>Bacteria</taxon>
        <taxon>Pseudomonadati</taxon>
        <taxon>Pseudomonadota</taxon>
        <taxon>Betaproteobacteria</taxon>
        <taxon>Neisseriales</taxon>
        <taxon>Chitinibacteraceae</taxon>
        <taxon>Chitinibacter</taxon>
    </lineage>
</organism>
<feature type="region of interest" description="Disordered" evidence="1">
    <location>
        <begin position="1"/>
        <end position="30"/>
    </location>
</feature>